<sequence>MNLTETDVLRIKRAAAYVETHDTDQVLAELLPDLPPAERADISSHLVFEHTAVLVFPDTLEGLREELHHLGLEPGAVNPSVVVRGRLARRYGSTVADTPVAIVHVAVAGRSVEIFALPVPQGSSLEAVAADERESEHEAHHAFAATETPFGFEERTGAVPDGGGYNAHENVTVQYFRTKTRARFEIRVSGGAVRGAGNCATSHNTPAPGRAQNPCGA</sequence>
<evidence type="ECO:0000256" key="1">
    <source>
        <dbReference type="SAM" id="MobiDB-lite"/>
    </source>
</evidence>
<name>A0ABT6LGL8_9ACTN</name>
<protein>
    <submittedName>
        <fullName evidence="2">Uncharacterized protein</fullName>
    </submittedName>
</protein>
<dbReference type="EMBL" id="JARXVH010000004">
    <property type="protein sequence ID" value="MDH6215443.1"/>
    <property type="molecule type" value="Genomic_DNA"/>
</dbReference>
<dbReference type="Proteomes" id="UP001160499">
    <property type="component" value="Unassembled WGS sequence"/>
</dbReference>
<reference evidence="2 3" key="1">
    <citation type="submission" date="2023-04" db="EMBL/GenBank/DDBJ databases">
        <title>Forest soil microbial communities from Buena Vista Peninsula, Colon Province, Panama.</title>
        <authorList>
            <person name="Bouskill N."/>
        </authorList>
    </citation>
    <scope>NUCLEOTIDE SEQUENCE [LARGE SCALE GENOMIC DNA]</scope>
    <source>
        <strain evidence="2 3">GGS1</strain>
    </source>
</reference>
<accession>A0ABT6LGL8</accession>
<dbReference type="RefSeq" id="WP_280876437.1">
    <property type="nucleotide sequence ID" value="NZ_JARXVH010000004.1"/>
</dbReference>
<evidence type="ECO:0000313" key="3">
    <source>
        <dbReference type="Proteomes" id="UP001160499"/>
    </source>
</evidence>
<organism evidence="2 3">
    <name type="scientific">Streptomyces pseudovenezuelae</name>
    <dbReference type="NCBI Taxonomy" id="67350"/>
    <lineage>
        <taxon>Bacteria</taxon>
        <taxon>Bacillati</taxon>
        <taxon>Actinomycetota</taxon>
        <taxon>Actinomycetes</taxon>
        <taxon>Kitasatosporales</taxon>
        <taxon>Streptomycetaceae</taxon>
        <taxon>Streptomyces</taxon>
        <taxon>Streptomyces aurantiacus group</taxon>
    </lineage>
</organism>
<proteinExistence type="predicted"/>
<keyword evidence="3" id="KW-1185">Reference proteome</keyword>
<gene>
    <name evidence="2" type="ORF">M2283_002747</name>
</gene>
<comment type="caution">
    <text evidence="2">The sequence shown here is derived from an EMBL/GenBank/DDBJ whole genome shotgun (WGS) entry which is preliminary data.</text>
</comment>
<feature type="region of interest" description="Disordered" evidence="1">
    <location>
        <begin position="196"/>
        <end position="217"/>
    </location>
</feature>
<evidence type="ECO:0000313" key="2">
    <source>
        <dbReference type="EMBL" id="MDH6215443.1"/>
    </source>
</evidence>